<keyword evidence="1" id="KW-0805">Transcription regulation</keyword>
<dbReference type="PANTHER" id="PTHR24567:SF68">
    <property type="entry name" value="DNA-BINDING TRANSCRIPTIONAL DUAL REGULATOR CRP"/>
    <property type="match status" value="1"/>
</dbReference>
<keyword evidence="7" id="KW-1185">Reference proteome</keyword>
<evidence type="ECO:0000256" key="3">
    <source>
        <dbReference type="ARBA" id="ARBA00023163"/>
    </source>
</evidence>
<protein>
    <submittedName>
        <fullName evidence="6">Crp/Fnr family transcriptional regulator</fullName>
    </submittedName>
</protein>
<evidence type="ECO:0000256" key="2">
    <source>
        <dbReference type="ARBA" id="ARBA00023125"/>
    </source>
</evidence>
<dbReference type="InterPro" id="IPR036388">
    <property type="entry name" value="WH-like_DNA-bd_sf"/>
</dbReference>
<dbReference type="Gene3D" id="1.10.10.10">
    <property type="entry name" value="Winged helix-like DNA-binding domain superfamily/Winged helix DNA-binding domain"/>
    <property type="match status" value="1"/>
</dbReference>
<dbReference type="InterPro" id="IPR018488">
    <property type="entry name" value="cNMP-bd_CS"/>
</dbReference>
<dbReference type="SMART" id="SM00100">
    <property type="entry name" value="cNMP"/>
    <property type="match status" value="1"/>
</dbReference>
<dbReference type="InterPro" id="IPR000595">
    <property type="entry name" value="cNMP-bd_dom"/>
</dbReference>
<accession>A0ABR8NCD7</accession>
<keyword evidence="3" id="KW-0804">Transcription</keyword>
<sequence length="216" mass="23933">MWRLLEPLRAEDREAFLALAHRRTFARNEVLCHEGDPADSLHLVERGHLAVHGTLASGAAATFTVLSPGDYFGELALLRADRRRTATVTALEPSRTLAVAGTAFNRLCEHNPGIERVVSTVLADRIDLLSRRLLETMYESLDRRVHRRLLDLADAYGGGDGAVVIPLSQAQLADLVGATRPPVNQVLQRLADRNVVRLSRSRIEVLDPAELRRRSP</sequence>
<dbReference type="Gene3D" id="2.60.120.10">
    <property type="entry name" value="Jelly Rolls"/>
    <property type="match status" value="1"/>
</dbReference>
<keyword evidence="2" id="KW-0238">DNA-binding</keyword>
<dbReference type="PROSITE" id="PS50042">
    <property type="entry name" value="CNMP_BINDING_3"/>
    <property type="match status" value="1"/>
</dbReference>
<evidence type="ECO:0000259" key="5">
    <source>
        <dbReference type="PROSITE" id="PS51063"/>
    </source>
</evidence>
<proteinExistence type="predicted"/>
<dbReference type="Proteomes" id="UP000618818">
    <property type="component" value="Unassembled WGS sequence"/>
</dbReference>
<dbReference type="Pfam" id="PF13545">
    <property type="entry name" value="HTH_Crp_2"/>
    <property type="match status" value="1"/>
</dbReference>
<dbReference type="InterPro" id="IPR018490">
    <property type="entry name" value="cNMP-bd_dom_sf"/>
</dbReference>
<reference evidence="6 7" key="1">
    <citation type="submission" date="2020-09" db="EMBL/GenBank/DDBJ databases">
        <title>novel species in genus Nocardioides.</title>
        <authorList>
            <person name="Zhang G."/>
        </authorList>
    </citation>
    <scope>NUCLEOTIDE SEQUENCE [LARGE SCALE GENOMIC DNA]</scope>
    <source>
        <strain evidence="6 7">KCTC 39551</strain>
    </source>
</reference>
<dbReference type="PROSITE" id="PS51063">
    <property type="entry name" value="HTH_CRP_2"/>
    <property type="match status" value="1"/>
</dbReference>
<dbReference type="InterPro" id="IPR014710">
    <property type="entry name" value="RmlC-like_jellyroll"/>
</dbReference>
<dbReference type="SMART" id="SM00419">
    <property type="entry name" value="HTH_CRP"/>
    <property type="match status" value="1"/>
</dbReference>
<dbReference type="SUPFAM" id="SSF46785">
    <property type="entry name" value="Winged helix' DNA-binding domain"/>
    <property type="match status" value="1"/>
</dbReference>
<dbReference type="PROSITE" id="PS00889">
    <property type="entry name" value="CNMP_BINDING_2"/>
    <property type="match status" value="1"/>
</dbReference>
<evidence type="ECO:0000259" key="4">
    <source>
        <dbReference type="PROSITE" id="PS50042"/>
    </source>
</evidence>
<evidence type="ECO:0000313" key="6">
    <source>
        <dbReference type="EMBL" id="MBD3924539.1"/>
    </source>
</evidence>
<evidence type="ECO:0000313" key="7">
    <source>
        <dbReference type="Proteomes" id="UP000618818"/>
    </source>
</evidence>
<dbReference type="CDD" id="cd00038">
    <property type="entry name" value="CAP_ED"/>
    <property type="match status" value="1"/>
</dbReference>
<organism evidence="6 7">
    <name type="scientific">Nocardioides cavernae</name>
    <dbReference type="NCBI Taxonomy" id="1921566"/>
    <lineage>
        <taxon>Bacteria</taxon>
        <taxon>Bacillati</taxon>
        <taxon>Actinomycetota</taxon>
        <taxon>Actinomycetes</taxon>
        <taxon>Propionibacteriales</taxon>
        <taxon>Nocardioidaceae</taxon>
        <taxon>Nocardioides</taxon>
    </lineage>
</organism>
<dbReference type="Pfam" id="PF00027">
    <property type="entry name" value="cNMP_binding"/>
    <property type="match status" value="1"/>
</dbReference>
<dbReference type="InterPro" id="IPR012318">
    <property type="entry name" value="HTH_CRP"/>
</dbReference>
<dbReference type="RefSeq" id="WP_191194302.1">
    <property type="nucleotide sequence ID" value="NZ_JACXYZ010000001.1"/>
</dbReference>
<gene>
    <name evidence="6" type="ORF">IEZ26_07910</name>
</gene>
<name>A0ABR8NCD7_9ACTN</name>
<dbReference type="InterPro" id="IPR036390">
    <property type="entry name" value="WH_DNA-bd_sf"/>
</dbReference>
<dbReference type="EMBL" id="JACXYZ010000001">
    <property type="protein sequence ID" value="MBD3924539.1"/>
    <property type="molecule type" value="Genomic_DNA"/>
</dbReference>
<dbReference type="SUPFAM" id="SSF51206">
    <property type="entry name" value="cAMP-binding domain-like"/>
    <property type="match status" value="1"/>
</dbReference>
<dbReference type="PANTHER" id="PTHR24567">
    <property type="entry name" value="CRP FAMILY TRANSCRIPTIONAL REGULATORY PROTEIN"/>
    <property type="match status" value="1"/>
</dbReference>
<dbReference type="PRINTS" id="PR00103">
    <property type="entry name" value="CAMPKINASE"/>
</dbReference>
<feature type="domain" description="Cyclic nucleotide-binding" evidence="4">
    <location>
        <begin position="4"/>
        <end position="107"/>
    </location>
</feature>
<feature type="domain" description="HTH crp-type" evidence="5">
    <location>
        <begin position="139"/>
        <end position="209"/>
    </location>
</feature>
<comment type="caution">
    <text evidence="6">The sequence shown here is derived from an EMBL/GenBank/DDBJ whole genome shotgun (WGS) entry which is preliminary data.</text>
</comment>
<evidence type="ECO:0000256" key="1">
    <source>
        <dbReference type="ARBA" id="ARBA00023015"/>
    </source>
</evidence>
<dbReference type="InterPro" id="IPR050397">
    <property type="entry name" value="Env_Response_Regulators"/>
</dbReference>